<organism evidence="2 3">
    <name type="scientific">Rhodococcus pyridinivorans SB3094</name>
    <dbReference type="NCBI Taxonomy" id="1435356"/>
    <lineage>
        <taxon>Bacteria</taxon>
        <taxon>Bacillati</taxon>
        <taxon>Actinomycetota</taxon>
        <taxon>Actinomycetes</taxon>
        <taxon>Mycobacteriales</taxon>
        <taxon>Nocardiaceae</taxon>
        <taxon>Rhodococcus</taxon>
    </lineage>
</organism>
<protein>
    <submittedName>
        <fullName evidence="2">Uncharacterized protein</fullName>
    </submittedName>
</protein>
<dbReference type="PATRIC" id="fig|1435356.3.peg.3277"/>
<dbReference type="AlphaFoldDB" id="V9XP57"/>
<evidence type="ECO:0000313" key="3">
    <source>
        <dbReference type="Proteomes" id="UP000018781"/>
    </source>
</evidence>
<feature type="region of interest" description="Disordered" evidence="1">
    <location>
        <begin position="1"/>
        <end position="21"/>
    </location>
</feature>
<accession>V9XP57</accession>
<dbReference type="KEGG" id="rpy:Y013_16250"/>
<evidence type="ECO:0000256" key="1">
    <source>
        <dbReference type="SAM" id="MobiDB-lite"/>
    </source>
</evidence>
<name>V9XP57_9NOCA</name>
<proteinExistence type="predicted"/>
<evidence type="ECO:0000313" key="2">
    <source>
        <dbReference type="EMBL" id="AHD23829.1"/>
    </source>
</evidence>
<dbReference type="HOGENOM" id="CLU_2702408_0_0_11"/>
<gene>
    <name evidence="2" type="ORF">Y013_16250</name>
</gene>
<sequence length="73" mass="8277">MVDSVQPGDANHVRHIHTRAGNGPVDFKGEYIRVENAQLQRIPRSGAAALLRRVLSRRRHRRIAVLRHLSHVG</sequence>
<dbReference type="EMBL" id="CP006996">
    <property type="protein sequence ID" value="AHD23829.1"/>
    <property type="molecule type" value="Genomic_DNA"/>
</dbReference>
<reference evidence="2 3" key="1">
    <citation type="journal article" date="2014" name="Genome Announc.">
        <title>Complete Genome of Rhodococcus pyridinivorans SB3094, a Methyl-Ethyl-Ketone-Degrading Bacterium Used for Bioaugmentation.</title>
        <authorList>
            <person name="Dueholm M.S."/>
            <person name="Albertsen M."/>
            <person name="D'Imperio S."/>
            <person name="Tale V.P."/>
            <person name="Lewis D."/>
            <person name="Nielsen P.H."/>
            <person name="Nielsen J.L."/>
        </authorList>
    </citation>
    <scope>NUCLEOTIDE SEQUENCE [LARGE SCALE GENOMIC DNA]</scope>
    <source>
        <strain evidence="2 3">SB3094</strain>
    </source>
</reference>
<dbReference type="Proteomes" id="UP000018781">
    <property type="component" value="Chromosome"/>
</dbReference>